<organism evidence="1 2">
    <name type="scientific">Streptomyces pyxinae</name>
    <dbReference type="NCBI Taxonomy" id="2970734"/>
    <lineage>
        <taxon>Bacteria</taxon>
        <taxon>Bacillati</taxon>
        <taxon>Actinomycetota</taxon>
        <taxon>Actinomycetes</taxon>
        <taxon>Kitasatosporales</taxon>
        <taxon>Streptomycetaceae</taxon>
        <taxon>Streptomyces</taxon>
    </lineage>
</organism>
<proteinExistence type="predicted"/>
<comment type="caution">
    <text evidence="1">The sequence shown here is derived from an EMBL/GenBank/DDBJ whole genome shotgun (WGS) entry which is preliminary data.</text>
</comment>
<dbReference type="EMBL" id="JANUGQ010000008">
    <property type="protein sequence ID" value="MCS0636452.1"/>
    <property type="molecule type" value="Genomic_DNA"/>
</dbReference>
<dbReference type="RefSeq" id="WP_258787569.1">
    <property type="nucleotide sequence ID" value="NZ_JANUGQ010000008.1"/>
</dbReference>
<evidence type="ECO:0000313" key="1">
    <source>
        <dbReference type="EMBL" id="MCS0636452.1"/>
    </source>
</evidence>
<accession>A0ABT2CH60</accession>
<protein>
    <submittedName>
        <fullName evidence="1">Uncharacterized protein</fullName>
    </submittedName>
</protein>
<reference evidence="1" key="1">
    <citation type="submission" date="2022-08" db="EMBL/GenBank/DDBJ databases">
        <authorList>
            <person name="Somphong A."/>
            <person name="Phongsopitanun W."/>
        </authorList>
    </citation>
    <scope>NUCLEOTIDE SEQUENCE</scope>
    <source>
        <strain evidence="1">LP05-1</strain>
    </source>
</reference>
<name>A0ABT2CH60_9ACTN</name>
<sequence length="103" mass="11147">MTEASEPTWRAHVDGRLTEIPETIEGVRTALAPKPERLAEFEAELPRTPAPELPALVAAYALPRRAWDAIDARIERLRAGDFSGCAPLEELDGSGGAVTAARR</sequence>
<dbReference type="Proteomes" id="UP001431313">
    <property type="component" value="Unassembled WGS sequence"/>
</dbReference>
<gene>
    <name evidence="1" type="ORF">NX801_12420</name>
</gene>
<keyword evidence="2" id="KW-1185">Reference proteome</keyword>
<evidence type="ECO:0000313" key="2">
    <source>
        <dbReference type="Proteomes" id="UP001431313"/>
    </source>
</evidence>